<name>A0A1E5XTH1_9HYPH</name>
<organism evidence="3 4">
    <name type="scientific">Devosia insulae DS-56</name>
    <dbReference type="NCBI Taxonomy" id="1116389"/>
    <lineage>
        <taxon>Bacteria</taxon>
        <taxon>Pseudomonadati</taxon>
        <taxon>Pseudomonadota</taxon>
        <taxon>Alphaproteobacteria</taxon>
        <taxon>Hyphomicrobiales</taxon>
        <taxon>Devosiaceae</taxon>
        <taxon>Devosia</taxon>
    </lineage>
</organism>
<feature type="domain" description="YncI copper-binding" evidence="2">
    <location>
        <begin position="24"/>
        <end position="168"/>
    </location>
</feature>
<keyword evidence="1" id="KW-0732">Signal</keyword>
<dbReference type="InterPro" id="IPR012533">
    <property type="entry name" value="YcnI-copper_dom"/>
</dbReference>
<accession>A0A1E5XTH1</accession>
<evidence type="ECO:0000313" key="4">
    <source>
        <dbReference type="Proteomes" id="UP000095463"/>
    </source>
</evidence>
<dbReference type="InterPro" id="IPR038507">
    <property type="entry name" value="YcnI-like_sf"/>
</dbReference>
<dbReference type="AlphaFoldDB" id="A0A1E5XTH1"/>
<dbReference type="Gene3D" id="2.60.40.2230">
    <property type="entry name" value="Uncharacterised protein YcnI-like PF07987, DUF1775"/>
    <property type="match status" value="1"/>
</dbReference>
<dbReference type="CDD" id="cd08545">
    <property type="entry name" value="YcnI_like"/>
    <property type="match status" value="1"/>
</dbReference>
<proteinExistence type="predicted"/>
<feature type="chain" id="PRO_5009190605" description="YncI copper-binding domain-containing protein" evidence="1">
    <location>
        <begin position="24"/>
        <end position="173"/>
    </location>
</feature>
<gene>
    <name evidence="3" type="ORF">VW23_014085</name>
</gene>
<reference evidence="3 4" key="1">
    <citation type="journal article" date="2015" name="Genome Announc.">
        <title>Genome Assemblies of Three Soil-Associated Devosia species: D. insulae, D. limi, and D. soli.</title>
        <authorList>
            <person name="Hassan Y.I."/>
            <person name="Lepp D."/>
            <person name="Zhou T."/>
        </authorList>
    </citation>
    <scope>NUCLEOTIDE SEQUENCE [LARGE SCALE GENOMIC DNA]</scope>
    <source>
        <strain evidence="3 4">DS-56</strain>
    </source>
</reference>
<dbReference type="RefSeq" id="WP_069908942.1">
    <property type="nucleotide sequence ID" value="NZ_LAJE02000115.1"/>
</dbReference>
<keyword evidence="4" id="KW-1185">Reference proteome</keyword>
<dbReference type="Pfam" id="PF07987">
    <property type="entry name" value="DUF1775"/>
    <property type="match status" value="1"/>
</dbReference>
<dbReference type="OrthoDB" id="9796962at2"/>
<evidence type="ECO:0000256" key="1">
    <source>
        <dbReference type="SAM" id="SignalP"/>
    </source>
</evidence>
<sequence>MIRPIACAAMAGALLLSVTPAFAHVTLETGEAPVGSTYKAVLRVPHGCDGNPTTAVRVRIPEGLVSVKPMPKAGWELSTVKAPYQNAYELHGSKVTEGVTEITWSGGNLPDEFYDEFVFRGSLAGTLAAGTTVYFPVIQTCATGEEAWIEIPAEGQPEPELPAPGLKLLDATH</sequence>
<comment type="caution">
    <text evidence="3">The sequence shown here is derived from an EMBL/GenBank/DDBJ whole genome shotgun (WGS) entry which is preliminary data.</text>
</comment>
<dbReference type="Proteomes" id="UP000095463">
    <property type="component" value="Unassembled WGS sequence"/>
</dbReference>
<protein>
    <recommendedName>
        <fullName evidence="2">YncI copper-binding domain-containing protein</fullName>
    </recommendedName>
</protein>
<dbReference type="EMBL" id="LAJE02000115">
    <property type="protein sequence ID" value="OEO31885.1"/>
    <property type="molecule type" value="Genomic_DNA"/>
</dbReference>
<evidence type="ECO:0000259" key="2">
    <source>
        <dbReference type="Pfam" id="PF07987"/>
    </source>
</evidence>
<evidence type="ECO:0000313" key="3">
    <source>
        <dbReference type="EMBL" id="OEO31885.1"/>
    </source>
</evidence>
<feature type="signal peptide" evidence="1">
    <location>
        <begin position="1"/>
        <end position="23"/>
    </location>
</feature>